<keyword evidence="2" id="KW-1185">Reference proteome</keyword>
<gene>
    <name evidence="1" type="ORF">MANES_03G183400v8</name>
</gene>
<dbReference type="Proteomes" id="UP000091857">
    <property type="component" value="Chromosome 3"/>
</dbReference>
<dbReference type="EMBL" id="CM004389">
    <property type="protein sequence ID" value="KAG8658725.1"/>
    <property type="molecule type" value="Genomic_DNA"/>
</dbReference>
<protein>
    <submittedName>
        <fullName evidence="1">Uncharacterized protein</fullName>
    </submittedName>
</protein>
<proteinExistence type="predicted"/>
<organism evidence="1 2">
    <name type="scientific">Manihot esculenta</name>
    <name type="common">Cassava</name>
    <name type="synonym">Jatropha manihot</name>
    <dbReference type="NCBI Taxonomy" id="3983"/>
    <lineage>
        <taxon>Eukaryota</taxon>
        <taxon>Viridiplantae</taxon>
        <taxon>Streptophyta</taxon>
        <taxon>Embryophyta</taxon>
        <taxon>Tracheophyta</taxon>
        <taxon>Spermatophyta</taxon>
        <taxon>Magnoliopsida</taxon>
        <taxon>eudicotyledons</taxon>
        <taxon>Gunneridae</taxon>
        <taxon>Pentapetalae</taxon>
        <taxon>rosids</taxon>
        <taxon>fabids</taxon>
        <taxon>Malpighiales</taxon>
        <taxon>Euphorbiaceae</taxon>
        <taxon>Crotonoideae</taxon>
        <taxon>Manihoteae</taxon>
        <taxon>Manihot</taxon>
    </lineage>
</organism>
<accession>A0ACB7I2L4</accession>
<comment type="caution">
    <text evidence="1">The sequence shown here is derived from an EMBL/GenBank/DDBJ whole genome shotgun (WGS) entry which is preliminary data.</text>
</comment>
<name>A0ACB7I2L4_MANES</name>
<reference evidence="2" key="1">
    <citation type="journal article" date="2016" name="Nat. Biotechnol.">
        <title>Sequencing wild and cultivated cassava and related species reveals extensive interspecific hybridization and genetic diversity.</title>
        <authorList>
            <person name="Bredeson J.V."/>
            <person name="Lyons J.B."/>
            <person name="Prochnik S.E."/>
            <person name="Wu G.A."/>
            <person name="Ha C.M."/>
            <person name="Edsinger-Gonzales E."/>
            <person name="Grimwood J."/>
            <person name="Schmutz J."/>
            <person name="Rabbi I.Y."/>
            <person name="Egesi C."/>
            <person name="Nauluvula P."/>
            <person name="Lebot V."/>
            <person name="Ndunguru J."/>
            <person name="Mkamilo G."/>
            <person name="Bart R.S."/>
            <person name="Setter T.L."/>
            <person name="Gleadow R.M."/>
            <person name="Kulakow P."/>
            <person name="Ferguson M.E."/>
            <person name="Rounsley S."/>
            <person name="Rokhsar D.S."/>
        </authorList>
    </citation>
    <scope>NUCLEOTIDE SEQUENCE [LARGE SCALE GENOMIC DNA]</scope>
    <source>
        <strain evidence="2">cv. AM560-2</strain>
    </source>
</reference>
<sequence>MSFAFLSLCVTPLKTSVSCYPLIFIGGWLVKMKHLLEDQLPPSPRISINASSNSGLSRDCPDMGSTEMSIDGHGHVFANSCVSGCFPKGMDLNPARMVLAEMMGTFVLMFCVCGIIGNTQITRGQVGLLEYASTAGLTVIILVFSLGPISGAHVNPAVTIAFAAFGHFSWSRVPLYVLAQIVGSILATYVGKCIYGIKPELMATRPLRDCNSAFWVEFIATFIIMFLSASLTFQKSIMHLSGFVVGLAIGLAVLITGPLSGGSLNPARSLGPAIISWNFKDIWVYITAPVIGSLAGALMFHALRVQRRPCNSTDSSSNADLLGHSIAFRS</sequence>
<evidence type="ECO:0000313" key="2">
    <source>
        <dbReference type="Proteomes" id="UP000091857"/>
    </source>
</evidence>
<evidence type="ECO:0000313" key="1">
    <source>
        <dbReference type="EMBL" id="KAG8658725.1"/>
    </source>
</evidence>